<dbReference type="AlphaFoldDB" id="A0A060HKW6"/>
<protein>
    <submittedName>
        <fullName evidence="1">Uncharacterized protein</fullName>
    </submittedName>
</protein>
<accession>A0A060HKW6</accession>
<dbReference type="GeneID" id="74947136"/>
<name>A0A060HKW6_9ARCH</name>
<proteinExistence type="predicted"/>
<sequence length="98" mass="10425">MSQIDGTKKVYVIVHGQRNLAEPVKEKLAAAGFKNTEMASLDKAGNAGEYVAMLWPPMAASEIMVSVITGPAEPGKSHGMGAWGSVATKEIMRLPLKK</sequence>
<dbReference type="OrthoDB" id="9219at2157"/>
<evidence type="ECO:0000313" key="2">
    <source>
        <dbReference type="Proteomes" id="UP000027093"/>
    </source>
</evidence>
<dbReference type="RefSeq" id="WP_075054978.1">
    <property type="nucleotide sequence ID" value="NZ_CP007536.1"/>
</dbReference>
<organism evidence="1 2">
    <name type="scientific">Nitrososphaera viennensis EN76</name>
    <dbReference type="NCBI Taxonomy" id="926571"/>
    <lineage>
        <taxon>Archaea</taxon>
        <taxon>Nitrososphaerota</taxon>
        <taxon>Nitrososphaeria</taxon>
        <taxon>Nitrososphaerales</taxon>
        <taxon>Nitrososphaeraceae</taxon>
        <taxon>Nitrososphaera</taxon>
    </lineage>
</organism>
<gene>
    <name evidence="1" type="ORF">NVIE_018720</name>
</gene>
<dbReference type="KEGG" id="nvn:NVIE_018720"/>
<dbReference type="STRING" id="926571.NVIE_018720"/>
<dbReference type="HOGENOM" id="CLU_2313656_0_0_2"/>
<evidence type="ECO:0000313" key="1">
    <source>
        <dbReference type="EMBL" id="AIC16133.1"/>
    </source>
</evidence>
<keyword evidence="2" id="KW-1185">Reference proteome</keyword>
<dbReference type="EMBL" id="CP007536">
    <property type="protein sequence ID" value="AIC16133.1"/>
    <property type="molecule type" value="Genomic_DNA"/>
</dbReference>
<dbReference type="Proteomes" id="UP000027093">
    <property type="component" value="Chromosome"/>
</dbReference>
<reference evidence="1 2" key="1">
    <citation type="journal article" date="2014" name="Int. J. Syst. Evol. Microbiol.">
        <title>Nitrososphaera viennensis gen. nov., sp. nov., an aerobic and mesophilic, ammonia-oxidizing archaeon from soil and a member of the archaeal phylum Thaumarchaeota.</title>
        <authorList>
            <person name="Stieglmeier M."/>
            <person name="Klingl A."/>
            <person name="Alves R.J."/>
            <person name="Rittmann S.K."/>
            <person name="Melcher M."/>
            <person name="Leisch N."/>
            <person name="Schleper C."/>
        </authorList>
    </citation>
    <scope>NUCLEOTIDE SEQUENCE [LARGE SCALE GENOMIC DNA]</scope>
    <source>
        <strain evidence="1">EN76</strain>
    </source>
</reference>